<protein>
    <submittedName>
        <fullName evidence="1">Uncharacterized protein</fullName>
    </submittedName>
</protein>
<proteinExistence type="predicted"/>
<dbReference type="AlphaFoldDB" id="A0A4C2AH01"/>
<dbReference type="EMBL" id="BGZK01003151">
    <property type="protein sequence ID" value="GBP98493.1"/>
    <property type="molecule type" value="Genomic_DNA"/>
</dbReference>
<sequence>MKEEKGTTLLSVGPKLESRACLEIAMRSQLDHAADINTIFVLLKRAIRAVYDLRPMASLGEEFKEEWIVERIDIESGYGIGDDMGITVGTSTEGAMGRRARRRIFYGLGNYCEEDFQIVFPEKVPRRMKMITLGSTFQPCRTICGMCQFLHMPCSEKESQVHSIACSVRSYDHG</sequence>
<comment type="caution">
    <text evidence="1">The sequence shown here is derived from an EMBL/GenBank/DDBJ whole genome shotgun (WGS) entry which is preliminary data.</text>
</comment>
<evidence type="ECO:0000313" key="1">
    <source>
        <dbReference type="EMBL" id="GBP98493.1"/>
    </source>
</evidence>
<gene>
    <name evidence="1" type="ORF">EVAR_66491_1</name>
</gene>
<reference evidence="1 2" key="1">
    <citation type="journal article" date="2019" name="Commun. Biol.">
        <title>The bagworm genome reveals a unique fibroin gene that provides high tensile strength.</title>
        <authorList>
            <person name="Kono N."/>
            <person name="Nakamura H."/>
            <person name="Ohtoshi R."/>
            <person name="Tomita M."/>
            <person name="Numata K."/>
            <person name="Arakawa K."/>
        </authorList>
    </citation>
    <scope>NUCLEOTIDE SEQUENCE [LARGE SCALE GENOMIC DNA]</scope>
</reference>
<evidence type="ECO:0000313" key="2">
    <source>
        <dbReference type="Proteomes" id="UP000299102"/>
    </source>
</evidence>
<accession>A0A4C2AH01</accession>
<dbReference type="Proteomes" id="UP000299102">
    <property type="component" value="Unassembled WGS sequence"/>
</dbReference>
<organism evidence="1 2">
    <name type="scientific">Eumeta variegata</name>
    <name type="common">Bagworm moth</name>
    <name type="synonym">Eumeta japonica</name>
    <dbReference type="NCBI Taxonomy" id="151549"/>
    <lineage>
        <taxon>Eukaryota</taxon>
        <taxon>Metazoa</taxon>
        <taxon>Ecdysozoa</taxon>
        <taxon>Arthropoda</taxon>
        <taxon>Hexapoda</taxon>
        <taxon>Insecta</taxon>
        <taxon>Pterygota</taxon>
        <taxon>Neoptera</taxon>
        <taxon>Endopterygota</taxon>
        <taxon>Lepidoptera</taxon>
        <taxon>Glossata</taxon>
        <taxon>Ditrysia</taxon>
        <taxon>Tineoidea</taxon>
        <taxon>Psychidae</taxon>
        <taxon>Oiketicinae</taxon>
        <taxon>Eumeta</taxon>
    </lineage>
</organism>
<keyword evidence="2" id="KW-1185">Reference proteome</keyword>
<name>A0A4C2AH01_EUMVA</name>